<feature type="transmembrane region" description="Helical" evidence="7">
    <location>
        <begin position="261"/>
        <end position="282"/>
    </location>
</feature>
<evidence type="ECO:0000256" key="6">
    <source>
        <dbReference type="SAM" id="MobiDB-lite"/>
    </source>
</evidence>
<dbReference type="InterPro" id="IPR000731">
    <property type="entry name" value="SSD"/>
</dbReference>
<dbReference type="Gene3D" id="1.20.1640.10">
    <property type="entry name" value="Multidrug efflux transporter AcrB transmembrane domain"/>
    <property type="match status" value="2"/>
</dbReference>
<feature type="transmembrane region" description="Helical" evidence="7">
    <location>
        <begin position="695"/>
        <end position="719"/>
    </location>
</feature>
<dbReference type="GO" id="GO:0005886">
    <property type="term" value="C:plasma membrane"/>
    <property type="evidence" value="ECO:0007669"/>
    <property type="project" value="UniProtKB-SubCell"/>
</dbReference>
<evidence type="ECO:0000259" key="8">
    <source>
        <dbReference type="PROSITE" id="PS50156"/>
    </source>
</evidence>
<evidence type="ECO:0000256" key="2">
    <source>
        <dbReference type="ARBA" id="ARBA00022475"/>
    </source>
</evidence>
<dbReference type="OrthoDB" id="9794724at2"/>
<gene>
    <name evidence="9" type="ORF">JP75_12355</name>
</gene>
<dbReference type="InterPro" id="IPR050545">
    <property type="entry name" value="Mycobact_MmpL"/>
</dbReference>
<dbReference type="PRINTS" id="PR00702">
    <property type="entry name" value="ACRIFLAVINRP"/>
</dbReference>
<keyword evidence="4 7" id="KW-1133">Transmembrane helix</keyword>
<accession>A0A087M1N1</accession>
<feature type="domain" description="SSD" evidence="8">
    <location>
        <begin position="266"/>
        <end position="386"/>
    </location>
</feature>
<feature type="transmembrane region" description="Helical" evidence="7">
    <location>
        <begin position="327"/>
        <end position="349"/>
    </location>
</feature>
<dbReference type="Pfam" id="PF03176">
    <property type="entry name" value="MMPL"/>
    <property type="match status" value="2"/>
</dbReference>
<keyword evidence="3 7" id="KW-0812">Transmembrane</keyword>
<evidence type="ECO:0000256" key="5">
    <source>
        <dbReference type="ARBA" id="ARBA00023136"/>
    </source>
</evidence>
<dbReference type="SUPFAM" id="SSF82866">
    <property type="entry name" value="Multidrug efflux transporter AcrB transmembrane domain"/>
    <property type="match status" value="2"/>
</dbReference>
<feature type="compositionally biased region" description="Basic and acidic residues" evidence="6">
    <location>
        <begin position="783"/>
        <end position="799"/>
    </location>
</feature>
<evidence type="ECO:0000256" key="7">
    <source>
        <dbReference type="SAM" id="Phobius"/>
    </source>
</evidence>
<evidence type="ECO:0000256" key="4">
    <source>
        <dbReference type="ARBA" id="ARBA00022989"/>
    </source>
</evidence>
<organism evidence="9 10">
    <name type="scientific">Devosia riboflavina</name>
    <dbReference type="NCBI Taxonomy" id="46914"/>
    <lineage>
        <taxon>Bacteria</taxon>
        <taxon>Pseudomonadati</taxon>
        <taxon>Pseudomonadota</taxon>
        <taxon>Alphaproteobacteria</taxon>
        <taxon>Hyphomicrobiales</taxon>
        <taxon>Devosiaceae</taxon>
        <taxon>Devosia</taxon>
    </lineage>
</organism>
<evidence type="ECO:0000313" key="9">
    <source>
        <dbReference type="EMBL" id="KFL30784.1"/>
    </source>
</evidence>
<dbReference type="AlphaFoldDB" id="A0A087M1N1"/>
<dbReference type="STRING" id="46914.JP75_12355"/>
<dbReference type="InterPro" id="IPR001036">
    <property type="entry name" value="Acrflvin-R"/>
</dbReference>
<feature type="transmembrane region" description="Helical" evidence="7">
    <location>
        <begin position="725"/>
        <end position="751"/>
    </location>
</feature>
<evidence type="ECO:0000256" key="3">
    <source>
        <dbReference type="ARBA" id="ARBA00022692"/>
    </source>
</evidence>
<comment type="caution">
    <text evidence="9">The sequence shown here is derived from an EMBL/GenBank/DDBJ whole genome shotgun (WGS) entry which is preliminary data.</text>
</comment>
<feature type="domain" description="SSD" evidence="8">
    <location>
        <begin position="613"/>
        <end position="753"/>
    </location>
</feature>
<dbReference type="Proteomes" id="UP000028981">
    <property type="component" value="Unassembled WGS sequence"/>
</dbReference>
<name>A0A087M1N1_9HYPH</name>
<feature type="transmembrane region" description="Helical" evidence="7">
    <location>
        <begin position="419"/>
        <end position="438"/>
    </location>
</feature>
<evidence type="ECO:0000256" key="1">
    <source>
        <dbReference type="ARBA" id="ARBA00004651"/>
    </source>
</evidence>
<feature type="transmembrane region" description="Helical" evidence="7">
    <location>
        <begin position="288"/>
        <end position="315"/>
    </location>
</feature>
<proteinExistence type="predicted"/>
<keyword evidence="2" id="KW-1003">Cell membrane</keyword>
<dbReference type="EMBL" id="JQGC01000010">
    <property type="protein sequence ID" value="KFL30784.1"/>
    <property type="molecule type" value="Genomic_DNA"/>
</dbReference>
<keyword evidence="5 7" id="KW-0472">Membrane</keyword>
<protein>
    <recommendedName>
        <fullName evidence="8">SSD domain-containing protein</fullName>
    </recommendedName>
</protein>
<feature type="transmembrane region" description="Helical" evidence="7">
    <location>
        <begin position="651"/>
        <end position="674"/>
    </location>
</feature>
<dbReference type="PROSITE" id="PS50156">
    <property type="entry name" value="SSD"/>
    <property type="match status" value="2"/>
</dbReference>
<keyword evidence="10" id="KW-1185">Reference proteome</keyword>
<sequence>MSSPSWFKRVLARLTYDRSIGFGLEHLGLTTVRYPRLMALGVLLFSVLCFTQIPKANVDGDLLRVYAHSGHYYDAYEHLSETFGTFENDLYVLVNSERLAEPEIIEQVRSLAFELELNEFAVGTMSPFTLRKPSPYGGSEPAVPEGLQTADEVAFALMDLQQNDPMMRNLITPDLNGVVLIMFPNQDVVKERGAKAMIANLRETIAPFQTDDISIEITGPPVWTTEMLNAAVDDQVKFTVYGFALGSLIALLALRSIAGALIVAATPFLAVMWSMGIILLFFGSFSFLTIIVTTLVLVISFAESMFFTFNWLAYWRDGMEPNKAVDATIKLVGPATALTMLISMVSFASLSLTPGQGVREFSMAGAMGSFLLFACTMTFQPLLLKLAVRLGFKAPPKSSVVLTAPLPLSWFLASRFGRPIAILGIVITGLLLVPYFLIQPRFSFEDFVATESTALTAAENIDEGVGGVAPLYIRVPLIENNPDVGEVDFQRIKLVHELLEKELGENKVISAASMTNYTDSGFTRGEVLDAVGPFMRRRFVTDDGSQALVTGFMPTIIDSDVLKDLVHRVESELAAAGIPDAEVGGFRVLTTFATDDIVRGLQLDLTVSVLVNLGLIGFAFQSFRVALASAIPNLFPILGTEAWLWYSGAGLQLTTVIALTIAFGIAVDDTVHFLSHYLHGRREERRSHEDAVKHTLLRIGGAIVATTIILCAGTAIIMFSELPQVALFGSLFVITLALAILGDLFILPALLMAGGKFFHKLGNIRVRTADHDATPDDPMGDTVTREGGTEGEDPEPKTA</sequence>
<feature type="transmembrane region" description="Helical" evidence="7">
    <location>
        <begin position="609"/>
        <end position="631"/>
    </location>
</feature>
<dbReference type="GO" id="GO:0022857">
    <property type="term" value="F:transmembrane transporter activity"/>
    <property type="evidence" value="ECO:0007669"/>
    <property type="project" value="InterPro"/>
</dbReference>
<reference evidence="9 10" key="1">
    <citation type="submission" date="2014-08" db="EMBL/GenBank/DDBJ databases">
        <authorList>
            <person name="Hassan Y.I."/>
            <person name="Lepp D."/>
            <person name="Zhou T."/>
        </authorList>
    </citation>
    <scope>NUCLEOTIDE SEQUENCE [LARGE SCALE GENOMIC DNA]</scope>
    <source>
        <strain evidence="9 10">IFO13584</strain>
    </source>
</reference>
<feature type="transmembrane region" description="Helical" evidence="7">
    <location>
        <begin position="361"/>
        <end position="384"/>
    </location>
</feature>
<dbReference type="RefSeq" id="WP_035083154.1">
    <property type="nucleotide sequence ID" value="NZ_JQGC01000010.1"/>
</dbReference>
<dbReference type="PANTHER" id="PTHR33406">
    <property type="entry name" value="MEMBRANE PROTEIN MJ1562-RELATED"/>
    <property type="match status" value="1"/>
</dbReference>
<feature type="region of interest" description="Disordered" evidence="6">
    <location>
        <begin position="769"/>
        <end position="799"/>
    </location>
</feature>
<dbReference type="PANTHER" id="PTHR33406:SF12">
    <property type="entry name" value="BLR2997 PROTEIN"/>
    <property type="match status" value="1"/>
</dbReference>
<comment type="subcellular location">
    <subcellularLocation>
        <location evidence="1">Cell membrane</location>
        <topology evidence="1">Multi-pass membrane protein</topology>
    </subcellularLocation>
</comment>
<dbReference type="InterPro" id="IPR004869">
    <property type="entry name" value="MMPL_dom"/>
</dbReference>
<evidence type="ECO:0000313" key="10">
    <source>
        <dbReference type="Proteomes" id="UP000028981"/>
    </source>
</evidence>